<dbReference type="WBParaSite" id="Minc3s00027g01727">
    <property type="protein sequence ID" value="Minc3s00027g01727"/>
    <property type="gene ID" value="Minc3s00027g01727"/>
</dbReference>
<feature type="compositionally biased region" description="Low complexity" evidence="1">
    <location>
        <begin position="49"/>
        <end position="66"/>
    </location>
</feature>
<evidence type="ECO:0000313" key="2">
    <source>
        <dbReference type="Proteomes" id="UP000887563"/>
    </source>
</evidence>
<keyword evidence="2" id="KW-1185">Reference proteome</keyword>
<dbReference type="AlphaFoldDB" id="A0A914KK04"/>
<evidence type="ECO:0000256" key="1">
    <source>
        <dbReference type="SAM" id="MobiDB-lite"/>
    </source>
</evidence>
<organism evidence="2 3">
    <name type="scientific">Meloidogyne incognita</name>
    <name type="common">Southern root-knot nematode worm</name>
    <name type="synonym">Oxyuris incognita</name>
    <dbReference type="NCBI Taxonomy" id="6306"/>
    <lineage>
        <taxon>Eukaryota</taxon>
        <taxon>Metazoa</taxon>
        <taxon>Ecdysozoa</taxon>
        <taxon>Nematoda</taxon>
        <taxon>Chromadorea</taxon>
        <taxon>Rhabditida</taxon>
        <taxon>Tylenchina</taxon>
        <taxon>Tylenchomorpha</taxon>
        <taxon>Tylenchoidea</taxon>
        <taxon>Meloidogynidae</taxon>
        <taxon>Meloidogyninae</taxon>
        <taxon>Meloidogyne</taxon>
        <taxon>Meloidogyne incognita group</taxon>
    </lineage>
</organism>
<feature type="region of interest" description="Disordered" evidence="1">
    <location>
        <begin position="1"/>
        <end position="35"/>
    </location>
</feature>
<sequence length="144" mass="16107">MPKSQNAQKSKCPKVKTPKTQNAQKPKNFPLNLGFSTASLDEEDSAFCSAESSPSCSITSSSPESSPNKTINEKTPQIAFEWKWTELQKEKIEAELEHQCIHSFGHKLVKNPKLAFTNHSNSRQIMLGEMDNNVLCAEGWVKKI</sequence>
<protein>
    <submittedName>
        <fullName evidence="3">Uncharacterized protein</fullName>
    </submittedName>
</protein>
<reference evidence="3" key="1">
    <citation type="submission" date="2022-11" db="UniProtKB">
        <authorList>
            <consortium name="WormBaseParasite"/>
        </authorList>
    </citation>
    <scope>IDENTIFICATION</scope>
</reference>
<dbReference type="Proteomes" id="UP000887563">
    <property type="component" value="Unplaced"/>
</dbReference>
<evidence type="ECO:0000313" key="3">
    <source>
        <dbReference type="WBParaSite" id="Minc3s00027g01727"/>
    </source>
</evidence>
<name>A0A914KK04_MELIC</name>
<accession>A0A914KK04</accession>
<proteinExistence type="predicted"/>
<feature type="region of interest" description="Disordered" evidence="1">
    <location>
        <begin position="49"/>
        <end position="74"/>
    </location>
</feature>